<evidence type="ECO:0000256" key="1">
    <source>
        <dbReference type="ARBA" id="ARBA00001933"/>
    </source>
</evidence>
<organism evidence="4 5">
    <name type="scientific">Enterococcus avium</name>
    <name type="common">Streptococcus avium</name>
    <dbReference type="NCBI Taxonomy" id="33945"/>
    <lineage>
        <taxon>Bacteria</taxon>
        <taxon>Bacillati</taxon>
        <taxon>Bacillota</taxon>
        <taxon>Bacilli</taxon>
        <taxon>Lactobacillales</taxon>
        <taxon>Enterococcaceae</taxon>
        <taxon>Enterococcus</taxon>
    </lineage>
</organism>
<reference evidence="4 5" key="1">
    <citation type="submission" date="2018-12" db="EMBL/GenBank/DDBJ databases">
        <title>A novel vanA-carrying plasmid in a clinical isolate of Enterococcus avium.</title>
        <authorList>
            <person name="Bernasconi O.J."/>
            <person name="Luzzaro F."/>
            <person name="Endimiani A."/>
        </authorList>
    </citation>
    <scope>NUCLEOTIDE SEQUENCE [LARGE SCALE GENOMIC DNA]</scope>
    <source>
        <strain evidence="4 5">LC0559/18</strain>
    </source>
</reference>
<dbReference type="Proteomes" id="UP000288388">
    <property type="component" value="Unassembled WGS sequence"/>
</dbReference>
<evidence type="ECO:0000259" key="3">
    <source>
        <dbReference type="Pfam" id="PF00291"/>
    </source>
</evidence>
<keyword evidence="2" id="KW-0663">Pyridoxal phosphate</keyword>
<gene>
    <name evidence="4" type="ORF">EK398_18630</name>
</gene>
<dbReference type="InterPro" id="IPR053471">
    <property type="entry name" value="AKP_thiolase_beta"/>
</dbReference>
<comment type="caution">
    <text evidence="4">The sequence shown here is derived from an EMBL/GenBank/DDBJ whole genome shotgun (WGS) entry which is preliminary data.</text>
</comment>
<name>A0A2N8PTR4_ENTAV</name>
<dbReference type="InterPro" id="IPR036052">
    <property type="entry name" value="TrpB-like_PALP_sf"/>
</dbReference>
<dbReference type="NCBIfam" id="NF040741">
    <property type="entry name" value="ornith_OrtB"/>
    <property type="match status" value="1"/>
</dbReference>
<evidence type="ECO:0000256" key="2">
    <source>
        <dbReference type="ARBA" id="ARBA00022898"/>
    </source>
</evidence>
<dbReference type="RefSeq" id="WP_102873186.1">
    <property type="nucleotide sequence ID" value="NZ_CAAKNX010000157.1"/>
</dbReference>
<keyword evidence="4" id="KW-0456">Lyase</keyword>
<dbReference type="Gene3D" id="3.40.50.1100">
    <property type="match status" value="2"/>
</dbReference>
<dbReference type="InterPro" id="IPR001926">
    <property type="entry name" value="TrpB-like_PALP"/>
</dbReference>
<feature type="domain" description="Tryptophan synthase beta chain-like PALP" evidence="3">
    <location>
        <begin position="57"/>
        <end position="364"/>
    </location>
</feature>
<dbReference type="SUPFAM" id="SSF53686">
    <property type="entry name" value="Tryptophan synthase beta subunit-like PLP-dependent enzymes"/>
    <property type="match status" value="1"/>
</dbReference>
<dbReference type="InterPro" id="IPR050214">
    <property type="entry name" value="Cys_Synth/Cystath_Beta-Synth"/>
</dbReference>
<dbReference type="GO" id="GO:0016829">
    <property type="term" value="F:lyase activity"/>
    <property type="evidence" value="ECO:0007669"/>
    <property type="project" value="UniProtKB-KW"/>
</dbReference>
<evidence type="ECO:0000313" key="5">
    <source>
        <dbReference type="Proteomes" id="UP000288388"/>
    </source>
</evidence>
<evidence type="ECO:0000313" key="4">
    <source>
        <dbReference type="EMBL" id="RVU92534.1"/>
    </source>
</evidence>
<protein>
    <submittedName>
        <fullName evidence="4">PLP-dependent lyase/thiolase</fullName>
    </submittedName>
</protein>
<accession>A0A2N8PTR4</accession>
<dbReference type="AlphaFoldDB" id="A0A2N8PTR4"/>
<dbReference type="EMBL" id="RYZS01000002">
    <property type="protein sequence ID" value="RVU92534.1"/>
    <property type="molecule type" value="Genomic_DNA"/>
</dbReference>
<comment type="cofactor">
    <cofactor evidence="1">
        <name>pyridoxal 5'-phosphate</name>
        <dbReference type="ChEBI" id="CHEBI:597326"/>
    </cofactor>
</comment>
<sequence>MRDDSYQAVMARRGELMEASLQINYEEFELEGVAFDYEKMMSEAAYSMEEMIEIQRSLGVGNTPIVELKNLTKLARKYAPQGNGARIFVKDEAANASGSFKDRRAAISVYHAKKLGYEGVVTATSGNYGAAVACHAAKLGLKCIVVQECFDSKGVGQPEIVEKARKCEALGAEVVQLTVGPELFYQFLKLIEKTGFFNASLYTPFGIAGVETLGYEIVQQFSQLGQQPDIVVATNAGGGNLTGTARGMRKAGNTETKIVGASVDLQGLHMASDVDFNRKSFTTGHTGFGVPFTTSPDRSDVPRSAARPLRYMDRYVKIRQGEVFFITEALANLEGLEKGPAGNTSLAAAFVLAQEMREDQIILVQETEYTGAGKSVQPQLSFARENGIDVRFGDPAEEIPGKSIILPSSPEKISVNDIDLAYLKQSLVKNVLKTTDQPLSEVELKYLAEEINGTVEQVQQLIKNLN</sequence>
<dbReference type="PANTHER" id="PTHR10314">
    <property type="entry name" value="CYSTATHIONINE BETA-SYNTHASE"/>
    <property type="match status" value="1"/>
</dbReference>
<proteinExistence type="predicted"/>
<dbReference type="GO" id="GO:1901605">
    <property type="term" value="P:alpha-amino acid metabolic process"/>
    <property type="evidence" value="ECO:0007669"/>
    <property type="project" value="UniProtKB-ARBA"/>
</dbReference>
<dbReference type="Pfam" id="PF00291">
    <property type="entry name" value="PALP"/>
    <property type="match status" value="1"/>
</dbReference>